<dbReference type="InterPro" id="IPR041290">
    <property type="entry name" value="Tli4_C"/>
</dbReference>
<feature type="chain" id="PRO_5045571167" evidence="1">
    <location>
        <begin position="20"/>
        <end position="393"/>
    </location>
</feature>
<sequence>MKALFTSFFFLSYSLSSNASSVQWGSECVGYYEFELPIGAEIALYPLAEFTNPRPDKMRKLDVIIKRFKTPEITFSESQYGNGDDSVQAQFSEFYYDKYKVGISSKSKNEINFKHYREKVIDDYEFSKLSNRLLEEQDFSLYNEPMTSEEDFNRIHGFLVKDDMNAFTVYSRRTYSVQINGDGRIYQFWAKREPYLEDQSQTAENQWHKKEPEVKSLLSRFTPRELYEVPNKQGFCIPYGFIADDSGQEPHNMAVTYRLKEHPDVSIFVQDLGMAPDAGEETKMDPKEYVTWLWNWQYQWRSVNKELISPKWRTIEMDGRKGLGTFAKAEFEDGRVDYGYVAYVRGDHHARNVQPDLLVYVMQYSVQAKDRPPMDKKEIEEMAERIVASVKRR</sequence>
<dbReference type="EMBL" id="JBEWWF010000016">
    <property type="protein sequence ID" value="MET3078478.1"/>
    <property type="molecule type" value="Genomic_DNA"/>
</dbReference>
<organism evidence="3 4">
    <name type="scientific">Pantoea leporis</name>
    <dbReference type="NCBI Taxonomy" id="2933780"/>
    <lineage>
        <taxon>Bacteria</taxon>
        <taxon>Pseudomonadati</taxon>
        <taxon>Pseudomonadota</taxon>
        <taxon>Gammaproteobacteria</taxon>
        <taxon>Enterobacterales</taxon>
        <taxon>Erwiniaceae</taxon>
        <taxon>Pantoea</taxon>
    </lineage>
</organism>
<comment type="caution">
    <text evidence="3">The sequence shown here is derived from an EMBL/GenBank/DDBJ whole genome shotgun (WGS) entry which is preliminary data.</text>
</comment>
<proteinExistence type="predicted"/>
<feature type="signal peptide" evidence="1">
    <location>
        <begin position="1"/>
        <end position="19"/>
    </location>
</feature>
<evidence type="ECO:0000313" key="3">
    <source>
        <dbReference type="EMBL" id="MET3078478.1"/>
    </source>
</evidence>
<accession>A0ABV2E5B3</accession>
<reference evidence="3 4" key="1">
    <citation type="submission" date="2024-07" db="EMBL/GenBank/DDBJ databases">
        <title>Isolation, whole-genome sequencing, and annotation of five antibiotic-resistant bacteria from environmental samples.</title>
        <authorList>
            <person name="Bedore T."/>
            <person name="Hudson A.O."/>
            <person name="Kumar G."/>
        </authorList>
    </citation>
    <scope>NUCLEOTIDE SEQUENCE [LARGE SCALE GENOMIC DNA]</scope>
    <source>
        <strain evidence="3 4">RIT844</strain>
    </source>
</reference>
<keyword evidence="1" id="KW-0732">Signal</keyword>
<evidence type="ECO:0000259" key="2">
    <source>
        <dbReference type="Pfam" id="PF18426"/>
    </source>
</evidence>
<name>A0ABV2E5B3_9GAMM</name>
<evidence type="ECO:0000256" key="1">
    <source>
        <dbReference type="SAM" id="SignalP"/>
    </source>
</evidence>
<protein>
    <submittedName>
        <fullName evidence="3">T6SS immunity protein Tli4 family protein</fullName>
    </submittedName>
</protein>
<feature type="domain" description="Tle cognate immunity protein 4 C-terminal" evidence="2">
    <location>
        <begin position="228"/>
        <end position="270"/>
    </location>
</feature>
<dbReference type="RefSeq" id="WP_158238613.1">
    <property type="nucleotide sequence ID" value="NZ_JALMEU010000010.1"/>
</dbReference>
<evidence type="ECO:0000313" key="4">
    <source>
        <dbReference type="Proteomes" id="UP001548992"/>
    </source>
</evidence>
<dbReference type="Proteomes" id="UP001548992">
    <property type="component" value="Unassembled WGS sequence"/>
</dbReference>
<dbReference type="Pfam" id="PF18426">
    <property type="entry name" value="Tli4_C"/>
    <property type="match status" value="1"/>
</dbReference>
<gene>
    <name evidence="3" type="ORF">ABXV16_22245</name>
</gene>
<keyword evidence="4" id="KW-1185">Reference proteome</keyword>